<dbReference type="SUPFAM" id="SSF56300">
    <property type="entry name" value="Metallo-dependent phosphatases"/>
    <property type="match status" value="1"/>
</dbReference>
<organism evidence="2 3">
    <name type="scientific">Paracoccus aurantiacus</name>
    <dbReference type="NCBI Taxonomy" id="2599412"/>
    <lineage>
        <taxon>Bacteria</taxon>
        <taxon>Pseudomonadati</taxon>
        <taxon>Pseudomonadota</taxon>
        <taxon>Alphaproteobacteria</taxon>
        <taxon>Rhodobacterales</taxon>
        <taxon>Paracoccaceae</taxon>
        <taxon>Paracoccus</taxon>
    </lineage>
</organism>
<dbReference type="NCBIfam" id="TIGR04123">
    <property type="entry name" value="P_estr_lig_assc"/>
    <property type="match status" value="1"/>
</dbReference>
<keyword evidence="2" id="KW-0378">Hydrolase</keyword>
<keyword evidence="2" id="KW-0255">Endonuclease</keyword>
<proteinExistence type="predicted"/>
<dbReference type="InterPro" id="IPR026336">
    <property type="entry name" value="PdeM-like"/>
</dbReference>
<dbReference type="Pfam" id="PF00149">
    <property type="entry name" value="Metallophos"/>
    <property type="match status" value="1"/>
</dbReference>
<dbReference type="GO" id="GO:0016787">
    <property type="term" value="F:hydrolase activity"/>
    <property type="evidence" value="ECO:0007669"/>
    <property type="project" value="UniProtKB-KW"/>
</dbReference>
<keyword evidence="2" id="KW-0436">Ligase</keyword>
<gene>
    <name evidence="2" type="primary">pdeM</name>
    <name evidence="2" type="ORF">FQV27_00225</name>
</gene>
<dbReference type="PANTHER" id="PTHR39323">
    <property type="entry name" value="BLR1149 PROTEIN"/>
    <property type="match status" value="1"/>
</dbReference>
<dbReference type="EC" id="3.1.-.-" evidence="2"/>
<dbReference type="GO" id="GO:0004519">
    <property type="term" value="F:endonuclease activity"/>
    <property type="evidence" value="ECO:0007669"/>
    <property type="project" value="UniProtKB-KW"/>
</dbReference>
<dbReference type="GO" id="GO:0016874">
    <property type="term" value="F:ligase activity"/>
    <property type="evidence" value="ECO:0007669"/>
    <property type="project" value="UniProtKB-KW"/>
</dbReference>
<evidence type="ECO:0000313" key="3">
    <source>
        <dbReference type="Proteomes" id="UP000321562"/>
    </source>
</evidence>
<evidence type="ECO:0000259" key="1">
    <source>
        <dbReference type="Pfam" id="PF00149"/>
    </source>
</evidence>
<keyword evidence="2" id="KW-0540">Nuclease</keyword>
<dbReference type="InterPro" id="IPR029052">
    <property type="entry name" value="Metallo-depent_PP-like"/>
</dbReference>
<dbReference type="OrthoDB" id="9795838at2"/>
<sequence length="210" mass="22762">MTGYAFRFAGQDFVARASGALYWPSQDMLIVSDLHLGKSERMARRGGALLPPFETRETLLRLQTELEDLRPSRLALLGDIYDDNSAAVALPEAERAQFTDLTGCRETFLIAGNHDSASGAEAMAWGGLSLRHIAMPGQGPDISGHYHPKARVAGRARPAFLVGRDHLILPAFGHYTGGLRSDHPALQALVPDGIAILTGRRCLPIPITVR</sequence>
<dbReference type="InterPro" id="IPR004843">
    <property type="entry name" value="Calcineurin-like_PHP"/>
</dbReference>
<dbReference type="AlphaFoldDB" id="A0A5C6S7J8"/>
<comment type="caution">
    <text evidence="2">The sequence shown here is derived from an EMBL/GenBank/DDBJ whole genome shotgun (WGS) entry which is preliminary data.</text>
</comment>
<dbReference type="RefSeq" id="WP_147095583.1">
    <property type="nucleotide sequence ID" value="NZ_JBHUFH010000002.1"/>
</dbReference>
<dbReference type="Proteomes" id="UP000321562">
    <property type="component" value="Unassembled WGS sequence"/>
</dbReference>
<dbReference type="EMBL" id="VOPL01000001">
    <property type="protein sequence ID" value="TXB70350.1"/>
    <property type="molecule type" value="Genomic_DNA"/>
</dbReference>
<protein>
    <submittedName>
        <fullName evidence="2">Ligase-associated DNA damage response endonuclease PdeM</fullName>
        <ecNumber evidence="2">3.1.-.-</ecNumber>
    </submittedName>
</protein>
<feature type="domain" description="Calcineurin-like phosphoesterase" evidence="1">
    <location>
        <begin position="29"/>
        <end position="120"/>
    </location>
</feature>
<name>A0A5C6S7J8_9RHOB</name>
<keyword evidence="3" id="KW-1185">Reference proteome</keyword>
<accession>A0A5C6S7J8</accession>
<dbReference type="PANTHER" id="PTHR39323:SF1">
    <property type="entry name" value="BLR1149 PROTEIN"/>
    <property type="match status" value="1"/>
</dbReference>
<dbReference type="Gene3D" id="3.60.21.10">
    <property type="match status" value="1"/>
</dbReference>
<evidence type="ECO:0000313" key="2">
    <source>
        <dbReference type="EMBL" id="TXB70350.1"/>
    </source>
</evidence>
<reference evidence="2 3" key="1">
    <citation type="submission" date="2019-08" db="EMBL/GenBank/DDBJ databases">
        <authorList>
            <person name="Ye J."/>
        </authorList>
    </citation>
    <scope>NUCLEOTIDE SEQUENCE [LARGE SCALE GENOMIC DNA]</scope>
    <source>
        <strain evidence="2 3">TK008</strain>
    </source>
</reference>